<organism evidence="3 4">
    <name type="scientific">Solimicrobium silvestre</name>
    <dbReference type="NCBI Taxonomy" id="2099400"/>
    <lineage>
        <taxon>Bacteria</taxon>
        <taxon>Pseudomonadati</taxon>
        <taxon>Pseudomonadota</taxon>
        <taxon>Betaproteobacteria</taxon>
        <taxon>Burkholderiales</taxon>
        <taxon>Oxalobacteraceae</taxon>
        <taxon>Solimicrobium</taxon>
    </lineage>
</organism>
<dbReference type="InterPro" id="IPR025295">
    <property type="entry name" value="eCIS_core_dom"/>
</dbReference>
<accession>A0A2S9GVT6</accession>
<feature type="region of interest" description="Disordered" evidence="1">
    <location>
        <begin position="374"/>
        <end position="393"/>
    </location>
</feature>
<dbReference type="EMBL" id="PUGF01000018">
    <property type="protein sequence ID" value="PRC91835.1"/>
    <property type="molecule type" value="Genomic_DNA"/>
</dbReference>
<evidence type="ECO:0000259" key="2">
    <source>
        <dbReference type="Pfam" id="PF13699"/>
    </source>
</evidence>
<dbReference type="Proteomes" id="UP000237839">
    <property type="component" value="Unassembled WGS sequence"/>
</dbReference>
<keyword evidence="4" id="KW-1185">Reference proteome</keyword>
<protein>
    <recommendedName>
        <fullName evidence="2">eCIS core domain-containing protein</fullName>
    </recommendedName>
</protein>
<dbReference type="AlphaFoldDB" id="A0A2S9GVT6"/>
<feature type="compositionally biased region" description="Polar residues" evidence="1">
    <location>
        <begin position="1"/>
        <end position="28"/>
    </location>
</feature>
<proteinExistence type="predicted"/>
<feature type="compositionally biased region" description="Polar residues" evidence="1">
    <location>
        <begin position="104"/>
        <end position="114"/>
    </location>
</feature>
<feature type="region of interest" description="Disordered" evidence="1">
    <location>
        <begin position="1"/>
        <end position="30"/>
    </location>
</feature>
<evidence type="ECO:0000313" key="4">
    <source>
        <dbReference type="Proteomes" id="UP000237839"/>
    </source>
</evidence>
<feature type="region of interest" description="Disordered" evidence="1">
    <location>
        <begin position="95"/>
        <end position="114"/>
    </location>
</feature>
<dbReference type="RefSeq" id="WP_243405468.1">
    <property type="nucleotide sequence ID" value="NZ_PUGF01000018.1"/>
</dbReference>
<evidence type="ECO:0000313" key="3">
    <source>
        <dbReference type="EMBL" id="PRC91835.1"/>
    </source>
</evidence>
<feature type="compositionally biased region" description="Basic and acidic residues" evidence="1">
    <location>
        <begin position="374"/>
        <end position="391"/>
    </location>
</feature>
<feature type="domain" description="eCIS core" evidence="2">
    <location>
        <begin position="125"/>
        <end position="190"/>
    </location>
</feature>
<comment type="caution">
    <text evidence="3">The sequence shown here is derived from an EMBL/GenBank/DDBJ whole genome shotgun (WGS) entry which is preliminary data.</text>
</comment>
<reference evidence="3 4" key="1">
    <citation type="submission" date="2018-02" db="EMBL/GenBank/DDBJ databases">
        <title>Solimicrobium silvestre gen. nov., sp. nov., isolated from alpine forest soil.</title>
        <authorList>
            <person name="Margesin R."/>
            <person name="Albuquerque L."/>
            <person name="Zhang D.-C."/>
            <person name="Froufe H.J.C."/>
            <person name="Severino R."/>
            <person name="Roxo I."/>
            <person name="Egas C."/>
            <person name="Da Costa M.S."/>
        </authorList>
    </citation>
    <scope>NUCLEOTIDE SEQUENCE [LARGE SCALE GENOMIC DNA]</scope>
    <source>
        <strain evidence="3 4">S20-91</strain>
    </source>
</reference>
<sequence length="533" mass="59429">MSTAVPVQQAKTDSPQRNTQLAKQNSNKLAEGMQSKFADNRPQATAQRNLQNVANNSHQSRQLQAVSRMAQSSAQAIQLKATNTLTNASALQRVEEEEPLQAKSVESGTAQRAEQAAQKLNNTGLPDNLKSGIEALSGMSMDHVKVHYNSPQPAQLNAHAYAQGSEIHVAPQQEKHLPHEAWHVVQQAQGRVKPTMQMKLDVAVNDDVGLEAEADVMGAKALASAQLVQKNETRMFASAQVSAQAKTSTAPQQKANNSAFTPQIKSGMPFQLKWLEYGGKHYAWDQLINETQWFYNKETGQMFYERGGVRSEKKNRTAWLDDNDGNDLLKDEDASIELDVEKRKSIEVIEVAGWDDSLVSEVLEIQREWEVKKKEDGEREKSELGDDRCSMDDWTQTDEGIDVAGDLADEENRKVAGTSDGYLRTFIAHYKKEAEPIAVMMIEMRSSSEMFDTKEHLYLRWLVGSPRRKGGGKQLSDQAKIMAREARRLLVVESAKSATGWYGTQGFVARGDAKHNDEFNDCGCLFMDWQPGD</sequence>
<gene>
    <name evidence="3" type="ORF">S2091_3391</name>
</gene>
<evidence type="ECO:0000256" key="1">
    <source>
        <dbReference type="SAM" id="MobiDB-lite"/>
    </source>
</evidence>
<dbReference type="Pfam" id="PF13699">
    <property type="entry name" value="eCIS_core"/>
    <property type="match status" value="1"/>
</dbReference>
<name>A0A2S9GVT6_9BURK</name>